<name>A0ACC0WP03_9STRA</name>
<keyword evidence="2" id="KW-1185">Reference proteome</keyword>
<gene>
    <name evidence="1" type="ORF">PsorP6_000062</name>
</gene>
<organism evidence="1 2">
    <name type="scientific">Peronosclerospora sorghi</name>
    <dbReference type="NCBI Taxonomy" id="230839"/>
    <lineage>
        <taxon>Eukaryota</taxon>
        <taxon>Sar</taxon>
        <taxon>Stramenopiles</taxon>
        <taxon>Oomycota</taxon>
        <taxon>Peronosporomycetes</taxon>
        <taxon>Peronosporales</taxon>
        <taxon>Peronosporaceae</taxon>
        <taxon>Peronosclerospora</taxon>
    </lineage>
</organism>
<accession>A0ACC0WP03</accession>
<reference evidence="1 2" key="1">
    <citation type="journal article" date="2022" name="bioRxiv">
        <title>The genome of the oomycete Peronosclerospora sorghi, a cosmopolitan pathogen of maize and sorghum, is inflated with dispersed pseudogenes.</title>
        <authorList>
            <person name="Fletcher K."/>
            <person name="Martin F."/>
            <person name="Isakeit T."/>
            <person name="Cavanaugh K."/>
            <person name="Magill C."/>
            <person name="Michelmore R."/>
        </authorList>
    </citation>
    <scope>NUCLEOTIDE SEQUENCE [LARGE SCALE GENOMIC DNA]</scope>
    <source>
        <strain evidence="1">P6</strain>
    </source>
</reference>
<proteinExistence type="predicted"/>
<evidence type="ECO:0000313" key="1">
    <source>
        <dbReference type="EMBL" id="KAI9920589.1"/>
    </source>
</evidence>
<sequence>MRFKCHYNRRERQRHTVEDLHHPFVTHYYPTVVFFNEIAQLNVFPHGQHNILFCVCLGRTDILTDYCFQHRRDALIPSIFSVHLPGVAGAFSVASTGGTVVALSTQLTSHRLQARNHLFVRSLRTESSHRWELVHAADFLRNCRFLCKPHTLIRNAMGGEACVTPTCGKSSSLVCPTCKKLGIPANMSSFCSQQCFKGYWSSHKALHKMFTQALADEQAGAKCASPFDGYMFTGKLRPGKVSERSDVPDYIQRPDYAETGIPVAEQQASKSIPIYTSEQIAGIREACRLGREVLDIAGKVLRPGVTGDEIDKIVHKACIERGCYPSPLNYYHFPKSVCVSVNEVICHGIPDSRRIEDGDIVNLDVSVYKNGYHGDLNDTFLVGNVDKDGVRLVKTAFDCLKAASKLVRPGTMFRELGKHIAAVANAQDFSVVKTYCGHGIGSFFHGPPNVPHYGRNKAVGVMKPGMIFTIEPMINMGTWRDQTWPDEWTAVTQDGMRSAQFEHTFLVTDTGYEILTSRENEPVMEWDLAKREDKMQHSPNPFDPILIMSLTPAKPGSSKTVNKAHLQDTDFLFIVSWLEEKSNFESGYGTSGQTKIGVPIKNKTAGLRDIAAALNRQSKGRLSVDHNGIKGRIRTYRKNLQVALAAERSTGFGVTDEDRRKGIFTVEQKLNRTYAHFERMKALFGENPAVQPLLIDDSLAAPANSNDEDEEATGEVDVHHDETQLGDEMGDSVCLCWELDGAEYPRRKLKL</sequence>
<dbReference type="Proteomes" id="UP001163321">
    <property type="component" value="Chromosome 1"/>
</dbReference>
<protein>
    <submittedName>
        <fullName evidence="1">Uncharacterized protein</fullName>
    </submittedName>
</protein>
<evidence type="ECO:0000313" key="2">
    <source>
        <dbReference type="Proteomes" id="UP001163321"/>
    </source>
</evidence>
<dbReference type="EMBL" id="CM047580">
    <property type="protein sequence ID" value="KAI9920589.1"/>
    <property type="molecule type" value="Genomic_DNA"/>
</dbReference>
<comment type="caution">
    <text evidence="1">The sequence shown here is derived from an EMBL/GenBank/DDBJ whole genome shotgun (WGS) entry which is preliminary data.</text>
</comment>